<keyword evidence="1" id="KW-0677">Repeat</keyword>
<evidence type="ECO:0000256" key="1">
    <source>
        <dbReference type="ARBA" id="ARBA00022737"/>
    </source>
</evidence>
<dbReference type="NCBIfam" id="TIGR00756">
    <property type="entry name" value="PPR"/>
    <property type="match status" value="1"/>
</dbReference>
<comment type="caution">
    <text evidence="3">The sequence shown here is derived from an EMBL/GenBank/DDBJ whole genome shotgun (WGS) entry which is preliminary data.</text>
</comment>
<feature type="repeat" description="PPR" evidence="2">
    <location>
        <begin position="32"/>
        <end position="67"/>
    </location>
</feature>
<evidence type="ECO:0008006" key="5">
    <source>
        <dbReference type="Google" id="ProtNLM"/>
    </source>
</evidence>
<evidence type="ECO:0000313" key="4">
    <source>
        <dbReference type="Proteomes" id="UP001418222"/>
    </source>
</evidence>
<evidence type="ECO:0000313" key="3">
    <source>
        <dbReference type="EMBL" id="KAK8941380.1"/>
    </source>
</evidence>
<reference evidence="3 4" key="1">
    <citation type="journal article" date="2022" name="Nat. Plants">
        <title>Genomes of leafy and leafless Platanthera orchids illuminate the evolution of mycoheterotrophy.</title>
        <authorList>
            <person name="Li M.H."/>
            <person name="Liu K.W."/>
            <person name="Li Z."/>
            <person name="Lu H.C."/>
            <person name="Ye Q.L."/>
            <person name="Zhang D."/>
            <person name="Wang J.Y."/>
            <person name="Li Y.F."/>
            <person name="Zhong Z.M."/>
            <person name="Liu X."/>
            <person name="Yu X."/>
            <person name="Liu D.K."/>
            <person name="Tu X.D."/>
            <person name="Liu B."/>
            <person name="Hao Y."/>
            <person name="Liao X.Y."/>
            <person name="Jiang Y.T."/>
            <person name="Sun W.H."/>
            <person name="Chen J."/>
            <person name="Chen Y.Q."/>
            <person name="Ai Y."/>
            <person name="Zhai J.W."/>
            <person name="Wu S.S."/>
            <person name="Zhou Z."/>
            <person name="Hsiao Y.Y."/>
            <person name="Wu W.L."/>
            <person name="Chen Y.Y."/>
            <person name="Lin Y.F."/>
            <person name="Hsu J.L."/>
            <person name="Li C.Y."/>
            <person name="Wang Z.W."/>
            <person name="Zhao X."/>
            <person name="Zhong W.Y."/>
            <person name="Ma X.K."/>
            <person name="Ma L."/>
            <person name="Huang J."/>
            <person name="Chen G.Z."/>
            <person name="Huang M.Z."/>
            <person name="Huang L."/>
            <person name="Peng D.H."/>
            <person name="Luo Y.B."/>
            <person name="Zou S.Q."/>
            <person name="Chen S.P."/>
            <person name="Lan S."/>
            <person name="Tsai W.C."/>
            <person name="Van de Peer Y."/>
            <person name="Liu Z.J."/>
        </authorList>
    </citation>
    <scope>NUCLEOTIDE SEQUENCE [LARGE SCALE GENOMIC DNA]</scope>
    <source>
        <strain evidence="3">Lor287</strain>
    </source>
</reference>
<dbReference type="Gene3D" id="1.25.40.10">
    <property type="entry name" value="Tetratricopeptide repeat domain"/>
    <property type="match status" value="1"/>
</dbReference>
<gene>
    <name evidence="3" type="ORF">KSP39_PZI009748</name>
</gene>
<dbReference type="AlphaFoldDB" id="A0AAP0BKP5"/>
<dbReference type="InterPro" id="IPR011990">
    <property type="entry name" value="TPR-like_helical_dom_sf"/>
</dbReference>
<proteinExistence type="predicted"/>
<organism evidence="3 4">
    <name type="scientific">Platanthera zijinensis</name>
    <dbReference type="NCBI Taxonomy" id="2320716"/>
    <lineage>
        <taxon>Eukaryota</taxon>
        <taxon>Viridiplantae</taxon>
        <taxon>Streptophyta</taxon>
        <taxon>Embryophyta</taxon>
        <taxon>Tracheophyta</taxon>
        <taxon>Spermatophyta</taxon>
        <taxon>Magnoliopsida</taxon>
        <taxon>Liliopsida</taxon>
        <taxon>Asparagales</taxon>
        <taxon>Orchidaceae</taxon>
        <taxon>Orchidoideae</taxon>
        <taxon>Orchideae</taxon>
        <taxon>Orchidinae</taxon>
        <taxon>Platanthera</taxon>
    </lineage>
</organism>
<dbReference type="InterPro" id="IPR002885">
    <property type="entry name" value="PPR_rpt"/>
</dbReference>
<sequence>MKIKNAAKGSKILPPPYYPFSKKPVIEDAMPDVVSHTAVIEAYANVGEHSKEAIRTFDRMLAADVSPNAYT</sequence>
<dbReference type="Pfam" id="PF13041">
    <property type="entry name" value="PPR_2"/>
    <property type="match status" value="1"/>
</dbReference>
<protein>
    <recommendedName>
        <fullName evidence="5">Pentatricopeptide repeat-containing protein</fullName>
    </recommendedName>
</protein>
<dbReference type="Proteomes" id="UP001418222">
    <property type="component" value="Unassembled WGS sequence"/>
</dbReference>
<dbReference type="EMBL" id="JBBWWQ010000008">
    <property type="protein sequence ID" value="KAK8941380.1"/>
    <property type="molecule type" value="Genomic_DNA"/>
</dbReference>
<keyword evidence="4" id="KW-1185">Reference proteome</keyword>
<name>A0AAP0BKP5_9ASPA</name>
<accession>A0AAP0BKP5</accession>
<dbReference type="PROSITE" id="PS51375">
    <property type="entry name" value="PPR"/>
    <property type="match status" value="1"/>
</dbReference>
<evidence type="ECO:0000256" key="2">
    <source>
        <dbReference type="PROSITE-ProRule" id="PRU00708"/>
    </source>
</evidence>